<proteinExistence type="predicted"/>
<accession>A0ABU5CH96</accession>
<sequence length="164" mass="19240">MRRVKKWMIPFFIIAIMLVALQLPITSGVLLTDDNDRPLQFIAWEGKNITLQWRHSVELTPWQETYHINENGSLSFQSTTYKSYGAGTPDTDGHVEFLKNGFVRVTGINRKMDYLSIFYVPISNYCLLDGSTKYPLIDFVPDDTKIRIYYKQLKLYQWLLMKCQ</sequence>
<dbReference type="Proteomes" id="UP001228376">
    <property type="component" value="Unassembled WGS sequence"/>
</dbReference>
<gene>
    <name evidence="1" type="ORF">P5G51_005460</name>
</gene>
<evidence type="ECO:0000313" key="1">
    <source>
        <dbReference type="EMBL" id="MDY0404918.1"/>
    </source>
</evidence>
<name>A0ABU5CH96_9BACI</name>
<dbReference type="Pfam" id="PF08905">
    <property type="entry name" value="DUF1850"/>
    <property type="match status" value="1"/>
</dbReference>
<dbReference type="EMBL" id="JAROCA020000001">
    <property type="protein sequence ID" value="MDY0404918.1"/>
    <property type="molecule type" value="Genomic_DNA"/>
</dbReference>
<organism evidence="1 2">
    <name type="scientific">Tigheibacillus jepli</name>
    <dbReference type="NCBI Taxonomy" id="3035914"/>
    <lineage>
        <taxon>Bacteria</taxon>
        <taxon>Bacillati</taxon>
        <taxon>Bacillota</taxon>
        <taxon>Bacilli</taxon>
        <taxon>Bacillales</taxon>
        <taxon>Bacillaceae</taxon>
        <taxon>Tigheibacillus</taxon>
    </lineage>
</organism>
<reference evidence="1 2" key="1">
    <citation type="submission" date="2023-10" db="EMBL/GenBank/DDBJ databases">
        <title>179-bfca-hs.</title>
        <authorList>
            <person name="Miliotis G."/>
            <person name="Sengupta P."/>
            <person name="Hameed A."/>
            <person name="Chuvochina M."/>
            <person name="Mcdonagh F."/>
            <person name="Simpson A.C."/>
            <person name="Singh N.K."/>
            <person name="Rekha P.D."/>
            <person name="Raman K."/>
            <person name="Hugenholtz P."/>
            <person name="Venkateswaran K."/>
        </authorList>
    </citation>
    <scope>NUCLEOTIDE SEQUENCE [LARGE SCALE GENOMIC DNA]</scope>
    <source>
        <strain evidence="1 2">179-BFC-A-HS</strain>
    </source>
</reference>
<keyword evidence="2" id="KW-1185">Reference proteome</keyword>
<dbReference type="RefSeq" id="WP_306067702.1">
    <property type="nucleotide sequence ID" value="NZ_JAROCA020000001.1"/>
</dbReference>
<protein>
    <submittedName>
        <fullName evidence="1">DUF1850 domain-containing protein</fullName>
    </submittedName>
</protein>
<evidence type="ECO:0000313" key="2">
    <source>
        <dbReference type="Proteomes" id="UP001228376"/>
    </source>
</evidence>
<comment type="caution">
    <text evidence="1">The sequence shown here is derived from an EMBL/GenBank/DDBJ whole genome shotgun (WGS) entry which is preliminary data.</text>
</comment>
<dbReference type="InterPro" id="IPR015001">
    <property type="entry name" value="DUF1850"/>
</dbReference>